<keyword evidence="1" id="KW-0732">Signal</keyword>
<evidence type="ECO:0000259" key="2">
    <source>
        <dbReference type="Pfam" id="PF07589"/>
    </source>
</evidence>
<feature type="signal peptide" evidence="1">
    <location>
        <begin position="1"/>
        <end position="22"/>
    </location>
</feature>
<accession>A0A1I4LHC9</accession>
<dbReference type="Proteomes" id="UP000198519">
    <property type="component" value="Unassembled WGS sequence"/>
</dbReference>
<feature type="domain" description="Ice-binding protein C-terminal" evidence="2">
    <location>
        <begin position="180"/>
        <end position="203"/>
    </location>
</feature>
<reference evidence="4" key="1">
    <citation type="submission" date="2016-10" db="EMBL/GenBank/DDBJ databases">
        <authorList>
            <person name="Varghese N."/>
            <person name="Submissions S."/>
        </authorList>
    </citation>
    <scope>NUCLEOTIDE SEQUENCE [LARGE SCALE GENOMIC DNA]</scope>
    <source>
        <strain evidence="4">CGMCC 1.7061</strain>
    </source>
</reference>
<protein>
    <submittedName>
        <fullName evidence="3">PEP-CTERM protein-sorting domain-containing protein</fullName>
    </submittedName>
</protein>
<keyword evidence="4" id="KW-1185">Reference proteome</keyword>
<dbReference type="EMBL" id="FOUE01000001">
    <property type="protein sequence ID" value="SFL90236.1"/>
    <property type="molecule type" value="Genomic_DNA"/>
</dbReference>
<organism evidence="3 4">
    <name type="scientific">Marinobacter zhejiangensis</name>
    <dbReference type="NCBI Taxonomy" id="488535"/>
    <lineage>
        <taxon>Bacteria</taxon>
        <taxon>Pseudomonadati</taxon>
        <taxon>Pseudomonadota</taxon>
        <taxon>Gammaproteobacteria</taxon>
        <taxon>Pseudomonadales</taxon>
        <taxon>Marinobacteraceae</taxon>
        <taxon>Marinobacter</taxon>
    </lineage>
</organism>
<evidence type="ECO:0000313" key="4">
    <source>
        <dbReference type="Proteomes" id="UP000198519"/>
    </source>
</evidence>
<proteinExistence type="predicted"/>
<dbReference type="NCBIfam" id="TIGR02595">
    <property type="entry name" value="PEP_CTERM"/>
    <property type="match status" value="1"/>
</dbReference>
<dbReference type="AlphaFoldDB" id="A0A1I4LHC9"/>
<sequence length="208" mass="22054">MKQLASAALLTAAVLAPSLASATMISGSYDVDLNENDPGLVVNSQDLAANPFSFDLNEGESVTFDLFKIWTDESAVNGDDETAQPISVLFDLTLPEAITGSVNGETVGDTWGLGGFYQEGQLTWNGPLNLVFGDNNDGLITIELSDETFNEGYWWGLYEGLCNGAKVEATITLVREATASVPEPATLALMGMGLLGLGARARRKRQAA</sequence>
<name>A0A1I4LHC9_9GAMM</name>
<dbReference type="Pfam" id="PF07589">
    <property type="entry name" value="PEP-CTERM"/>
    <property type="match status" value="1"/>
</dbReference>
<feature type="chain" id="PRO_5011567051" evidence="1">
    <location>
        <begin position="23"/>
        <end position="208"/>
    </location>
</feature>
<evidence type="ECO:0000256" key="1">
    <source>
        <dbReference type="SAM" id="SignalP"/>
    </source>
</evidence>
<dbReference type="InterPro" id="IPR013424">
    <property type="entry name" value="Ice-binding_C"/>
</dbReference>
<evidence type="ECO:0000313" key="3">
    <source>
        <dbReference type="EMBL" id="SFL90236.1"/>
    </source>
</evidence>
<gene>
    <name evidence="3" type="ORF">SAMN04487963_0470</name>
</gene>